<protein>
    <submittedName>
        <fullName evidence="1">Uncharacterized protein</fullName>
    </submittedName>
</protein>
<dbReference type="AlphaFoldDB" id="A0A7N0TJE3"/>
<evidence type="ECO:0000313" key="1">
    <source>
        <dbReference type="EnsemblPlants" id="Kaladp0039s0174.1.v1.1"/>
    </source>
</evidence>
<sequence length="104" mass="11783">MGKLVLALGQRRDRAAASPEFSSTDLESRLRICPHGRFRMPRNLGSADPISKGASLTWFPSDAAAVVPPLTLPMYADLDSKRDFTELGVVIHRRYEWEERRGKW</sequence>
<keyword evidence="2" id="KW-1185">Reference proteome</keyword>
<dbReference type="Proteomes" id="UP000594263">
    <property type="component" value="Unplaced"/>
</dbReference>
<organism evidence="1 2">
    <name type="scientific">Kalanchoe fedtschenkoi</name>
    <name type="common">Lavender scallops</name>
    <name type="synonym">South American air plant</name>
    <dbReference type="NCBI Taxonomy" id="63787"/>
    <lineage>
        <taxon>Eukaryota</taxon>
        <taxon>Viridiplantae</taxon>
        <taxon>Streptophyta</taxon>
        <taxon>Embryophyta</taxon>
        <taxon>Tracheophyta</taxon>
        <taxon>Spermatophyta</taxon>
        <taxon>Magnoliopsida</taxon>
        <taxon>eudicotyledons</taxon>
        <taxon>Gunneridae</taxon>
        <taxon>Pentapetalae</taxon>
        <taxon>Saxifragales</taxon>
        <taxon>Crassulaceae</taxon>
        <taxon>Kalanchoe</taxon>
    </lineage>
</organism>
<proteinExistence type="predicted"/>
<name>A0A7N0TJE3_KALFE</name>
<evidence type="ECO:0000313" key="2">
    <source>
        <dbReference type="Proteomes" id="UP000594263"/>
    </source>
</evidence>
<dbReference type="EnsemblPlants" id="Kaladp0039s0174.1.v1.1">
    <property type="protein sequence ID" value="Kaladp0039s0174.1.v1.1"/>
    <property type="gene ID" value="Kaladp0039s0174.v1.1"/>
</dbReference>
<reference evidence="1" key="1">
    <citation type="submission" date="2021-01" db="UniProtKB">
        <authorList>
            <consortium name="EnsemblPlants"/>
        </authorList>
    </citation>
    <scope>IDENTIFICATION</scope>
</reference>
<accession>A0A7N0TJE3</accession>
<dbReference type="Gramene" id="Kaladp0039s0174.1.v1.1">
    <property type="protein sequence ID" value="Kaladp0039s0174.1.v1.1"/>
    <property type="gene ID" value="Kaladp0039s0174.v1.1"/>
</dbReference>